<dbReference type="AlphaFoldDB" id="A0A9W7KTL1"/>
<dbReference type="OrthoDB" id="1274115at2759"/>
<keyword evidence="5" id="KW-1185">Reference proteome</keyword>
<dbReference type="EMBL" id="BRXZ01000401">
    <property type="protein sequence ID" value="GMI11029.1"/>
    <property type="molecule type" value="Genomic_DNA"/>
</dbReference>
<dbReference type="SUPFAM" id="SSF51735">
    <property type="entry name" value="NAD(P)-binding Rossmann-fold domains"/>
    <property type="match status" value="1"/>
</dbReference>
<keyword evidence="1" id="KW-0560">Oxidoreductase</keyword>
<reference evidence="4" key="1">
    <citation type="submission" date="2022-07" db="EMBL/GenBank/DDBJ databases">
        <title>Genome analysis of Parmales, a sister group of diatoms, reveals the evolutionary specialization of diatoms from phago-mixotrophs to photoautotrophs.</title>
        <authorList>
            <person name="Ban H."/>
            <person name="Sato S."/>
            <person name="Yoshikawa S."/>
            <person name="Kazumasa Y."/>
            <person name="Nakamura Y."/>
            <person name="Ichinomiya M."/>
            <person name="Saitoh K."/>
            <person name="Sato N."/>
            <person name="Blanc-Mathieu R."/>
            <person name="Endo H."/>
            <person name="Kuwata A."/>
            <person name="Ogata H."/>
        </authorList>
    </citation>
    <scope>NUCLEOTIDE SEQUENCE</scope>
</reference>
<gene>
    <name evidence="4" type="ORF">TrRE_jg11859</name>
</gene>
<dbReference type="PANTHER" id="PTHR43658:SF8">
    <property type="entry name" value="17-BETA-HYDROXYSTEROID DEHYDROGENASE 14-RELATED"/>
    <property type="match status" value="1"/>
</dbReference>
<evidence type="ECO:0000256" key="2">
    <source>
        <dbReference type="RuleBase" id="RU000363"/>
    </source>
</evidence>
<comment type="caution">
    <text evidence="4">The sequence shown here is derived from an EMBL/GenBank/DDBJ whole genome shotgun (WGS) entry which is preliminary data.</text>
</comment>
<evidence type="ECO:0000259" key="3">
    <source>
        <dbReference type="SMART" id="SM00822"/>
    </source>
</evidence>
<dbReference type="GO" id="GO:0016491">
    <property type="term" value="F:oxidoreductase activity"/>
    <property type="evidence" value="ECO:0007669"/>
    <property type="project" value="UniProtKB-KW"/>
</dbReference>
<evidence type="ECO:0000256" key="1">
    <source>
        <dbReference type="ARBA" id="ARBA00023002"/>
    </source>
</evidence>
<dbReference type="PRINTS" id="PR00081">
    <property type="entry name" value="GDHRDH"/>
</dbReference>
<dbReference type="InterPro" id="IPR057326">
    <property type="entry name" value="KR_dom"/>
</dbReference>
<proteinExistence type="inferred from homology"/>
<name>A0A9W7KTL1_9STRA</name>
<dbReference type="InterPro" id="IPR036291">
    <property type="entry name" value="NAD(P)-bd_dom_sf"/>
</dbReference>
<feature type="domain" description="Ketoreductase" evidence="3">
    <location>
        <begin position="25"/>
        <end position="220"/>
    </location>
</feature>
<dbReference type="SMART" id="SM00822">
    <property type="entry name" value="PKS_KR"/>
    <property type="match status" value="1"/>
</dbReference>
<dbReference type="PROSITE" id="PS00061">
    <property type="entry name" value="ADH_SHORT"/>
    <property type="match status" value="1"/>
</dbReference>
<dbReference type="Pfam" id="PF00106">
    <property type="entry name" value="adh_short"/>
    <property type="match status" value="1"/>
</dbReference>
<dbReference type="PANTHER" id="PTHR43658">
    <property type="entry name" value="SHORT-CHAIN DEHYDROGENASE/REDUCTASE"/>
    <property type="match status" value="1"/>
</dbReference>
<dbReference type="InterPro" id="IPR020904">
    <property type="entry name" value="Sc_DH/Rdtase_CS"/>
</dbReference>
<organism evidence="4 5">
    <name type="scientific">Triparma retinervis</name>
    <dbReference type="NCBI Taxonomy" id="2557542"/>
    <lineage>
        <taxon>Eukaryota</taxon>
        <taxon>Sar</taxon>
        <taxon>Stramenopiles</taxon>
        <taxon>Ochrophyta</taxon>
        <taxon>Bolidophyceae</taxon>
        <taxon>Parmales</taxon>
        <taxon>Triparmaceae</taxon>
        <taxon>Triparma</taxon>
    </lineage>
</organism>
<dbReference type="Gene3D" id="3.40.50.720">
    <property type="entry name" value="NAD(P)-binding Rossmann-like Domain"/>
    <property type="match status" value="1"/>
</dbReference>
<dbReference type="PRINTS" id="PR00080">
    <property type="entry name" value="SDRFAMILY"/>
</dbReference>
<accession>A0A9W7KTL1</accession>
<protein>
    <recommendedName>
        <fullName evidence="3">Ketoreductase domain-containing protein</fullName>
    </recommendedName>
</protein>
<dbReference type="PROSITE" id="PS51257">
    <property type="entry name" value="PROKAR_LIPOPROTEIN"/>
    <property type="match status" value="1"/>
</dbReference>
<comment type="similarity">
    <text evidence="2">Belongs to the short-chain dehydrogenases/reductases (SDR) family.</text>
</comment>
<evidence type="ECO:0000313" key="5">
    <source>
        <dbReference type="Proteomes" id="UP001165082"/>
    </source>
</evidence>
<sequence length="268" mass="28016">MGYPKISSLLFIHFHSHFHPMLSSSVGIITGGCSGLGRSAALRILRSGGSAVLADLPSQSHLADPLIEEFGAAKCAFSPTDVTSEEDVNRALDKAEDSGMGVVNVAVNCAGIATPSKVLGKRGVHDLELFANVLKVNTVGTFNVNRLSASRMSSLPPCPSGLRGVLINTASIAAYDGQVGQCAYAASKGAVVSMTLAMARDLAPTGIRCMTIAPGLFLTPLLEGLPEKVKEELGRQIPCPNKLGDPEDFGKMVEAIVTNPMLNGETIR</sequence>
<evidence type="ECO:0000313" key="4">
    <source>
        <dbReference type="EMBL" id="GMI11029.1"/>
    </source>
</evidence>
<dbReference type="Proteomes" id="UP001165082">
    <property type="component" value="Unassembled WGS sequence"/>
</dbReference>
<dbReference type="InterPro" id="IPR002347">
    <property type="entry name" value="SDR_fam"/>
</dbReference>